<feature type="non-terminal residue" evidence="3">
    <location>
        <position position="1172"/>
    </location>
</feature>
<dbReference type="Proteomes" id="UP001152797">
    <property type="component" value="Unassembled WGS sequence"/>
</dbReference>
<dbReference type="GO" id="GO:0003677">
    <property type="term" value="F:DNA binding"/>
    <property type="evidence" value="ECO:0007669"/>
    <property type="project" value="InterPro"/>
</dbReference>
<feature type="compositionally biased region" description="Basic and acidic residues" evidence="2">
    <location>
        <begin position="51"/>
        <end position="61"/>
    </location>
</feature>
<organism evidence="3">
    <name type="scientific">Cladocopium goreaui</name>
    <dbReference type="NCBI Taxonomy" id="2562237"/>
    <lineage>
        <taxon>Eukaryota</taxon>
        <taxon>Sar</taxon>
        <taxon>Alveolata</taxon>
        <taxon>Dinophyceae</taxon>
        <taxon>Suessiales</taxon>
        <taxon>Symbiodiniaceae</taxon>
        <taxon>Cladocopium</taxon>
    </lineage>
</organism>
<reference evidence="4 5" key="2">
    <citation type="submission" date="2024-05" db="EMBL/GenBank/DDBJ databases">
        <authorList>
            <person name="Chen Y."/>
            <person name="Shah S."/>
            <person name="Dougan E. K."/>
            <person name="Thang M."/>
            <person name="Chan C."/>
        </authorList>
    </citation>
    <scope>NUCLEOTIDE SEQUENCE [LARGE SCALE GENOMIC DNA]</scope>
</reference>
<reference evidence="3" key="1">
    <citation type="submission" date="2022-10" db="EMBL/GenBank/DDBJ databases">
        <authorList>
            <person name="Chen Y."/>
            <person name="Dougan E. K."/>
            <person name="Chan C."/>
            <person name="Rhodes N."/>
            <person name="Thang M."/>
        </authorList>
    </citation>
    <scope>NUCLEOTIDE SEQUENCE</scope>
</reference>
<evidence type="ECO:0000313" key="4">
    <source>
        <dbReference type="EMBL" id="CAL4773497.1"/>
    </source>
</evidence>
<protein>
    <submittedName>
        <fullName evidence="4">Alpha-amylase</fullName>
    </submittedName>
</protein>
<feature type="region of interest" description="Disordered" evidence="2">
    <location>
        <begin position="48"/>
        <end position="73"/>
    </location>
</feature>
<dbReference type="EMBL" id="CAMXCT030001057">
    <property type="protein sequence ID" value="CAL4773497.1"/>
    <property type="molecule type" value="Genomic_DNA"/>
</dbReference>
<comment type="caution">
    <text evidence="3">The sequence shown here is derived from an EMBL/GenBank/DDBJ whole genome shotgun (WGS) entry which is preliminary data.</text>
</comment>
<dbReference type="GO" id="GO:0006310">
    <property type="term" value="P:DNA recombination"/>
    <property type="evidence" value="ECO:0007669"/>
    <property type="project" value="UniProtKB-KW"/>
</dbReference>
<keyword evidence="1" id="KW-0233">DNA recombination</keyword>
<dbReference type="EMBL" id="CAMXCT020001057">
    <property type="protein sequence ID" value="CAL1139560.1"/>
    <property type="molecule type" value="Genomic_DNA"/>
</dbReference>
<dbReference type="SUPFAM" id="SSF56349">
    <property type="entry name" value="DNA breaking-rejoining enzymes"/>
    <property type="match status" value="1"/>
</dbReference>
<proteinExistence type="predicted"/>
<evidence type="ECO:0000313" key="3">
    <source>
        <dbReference type="EMBL" id="CAI3986185.1"/>
    </source>
</evidence>
<dbReference type="InterPro" id="IPR013762">
    <property type="entry name" value="Integrase-like_cat_sf"/>
</dbReference>
<dbReference type="EMBL" id="CAMXCT010001057">
    <property type="protein sequence ID" value="CAI3986185.1"/>
    <property type="molecule type" value="Genomic_DNA"/>
</dbReference>
<dbReference type="Gene3D" id="1.10.443.10">
    <property type="entry name" value="Intergrase catalytic core"/>
    <property type="match status" value="1"/>
</dbReference>
<evidence type="ECO:0000313" key="5">
    <source>
        <dbReference type="Proteomes" id="UP001152797"/>
    </source>
</evidence>
<dbReference type="AlphaFoldDB" id="A0A9P1C7J7"/>
<keyword evidence="5" id="KW-1185">Reference proteome</keyword>
<sequence length="1172" mass="130595">PFYLSPAGSRCHCLMAAASRPDSPEIQYEDDFWESAWTLPPLTDPSWWESRPYEERPRDRSPNSFATRRHKGADDTARAARMAVSVGNVVFLDYGERPRVVHARLVLAEVDSSTFEFTIATPDLDVYTEILDGSNPDLQHFYLGGPGAGPGPLAAAPVEVWVLGGCCGGRKIGEQVVPPAGLPTLGDYGLMSMVDMDGNSRAVLIKKMAIDQIPAFCDERIQCARDATAVDGEERSAADDIRTLSIKYTASGERRRVFKESIGELIQTEMEDFPYEPRTCLPYLQAIVNVSESAYGQHLQWIQQAKIPEKIPEGSRAIYEDETLAHILDVAVCYDGLAVCNLASFELLVRRLHADAQILKERRKLEENKGKAKGKPSKGGALCALRAAGSAYEDGADIGVGSVVNMELSKLSLPSGGVAGVSLVDSLEGTTKNMVEDFENFMLQDADAWTFIEDESCKVPPYNDQLLSARKGYLTFLRRLFDAGVLGHTSRCRGRVGAFCVSKKSKFIDGVEHKRQRLVLDCRQTNLQFREPPMTELGSLASLGNLQLPEGKKLYVATADIRDCFYAVNCPIGMSDFFCLRSDITPAEAIFISNGAWSIEDNTPFVSPCITVLPMGFSWSFYLIQVLHEQATMKALGIPRSSLILEGQPAPDVDDKSCLAMPYCDNVHTMSTDPRVCQVGCDDVQEKLTSMGFDLHEETEASTYCCTLGGVIDGDKGQVRASNQRLWRISLAFEYLTFAKVHPALVQKKCEAWASGMSAGDFVAYLPLSGLHEDEHITLKEGRALVLALRTVAPVAMKSSRQLQKSHKPVHKSECRTLRADLKVQVEQKKKSQKSAKRVIADKMAPLPVSKRQKRTIQAAIVPKDPEDKMIGKLAQSRKVTLLGSKSISKESRVQYGLYLQRFKVFCQESGVRWPMPDMDADPLMADFMDVMFQDGRSAHEGEKTLAALEFEFVQLKGRMVRSRRALRGWRRVMPATSRLPLPRIMMHGLAMQLLAQGKRDMALMTLVMFNLYLRPGEAADLCKRHVVAPVKMAGNQYAWVTVIIRDQEHKKPDKIGVYDNSLPFDKSQDLWLGNQLLQHAQSVKSKDGKLFNFKMEEYRRAFVKAGVDLGVPGLHPYQMRHGGATEDLTSGRRDFNMVKIRGRWRTDQSVRRYNKVGRVQQLLNQLSVSSQ</sequence>
<dbReference type="GO" id="GO:0015074">
    <property type="term" value="P:DNA integration"/>
    <property type="evidence" value="ECO:0007669"/>
    <property type="project" value="InterPro"/>
</dbReference>
<accession>A0A9P1C7J7</accession>
<dbReference type="InterPro" id="IPR011010">
    <property type="entry name" value="DNA_brk_join_enz"/>
</dbReference>
<evidence type="ECO:0000256" key="1">
    <source>
        <dbReference type="ARBA" id="ARBA00023172"/>
    </source>
</evidence>
<name>A0A9P1C7J7_9DINO</name>
<feature type="non-terminal residue" evidence="3">
    <location>
        <position position="1"/>
    </location>
</feature>
<evidence type="ECO:0000256" key="2">
    <source>
        <dbReference type="SAM" id="MobiDB-lite"/>
    </source>
</evidence>
<gene>
    <name evidence="3" type="ORF">C1SCF055_LOCUS13555</name>
</gene>